<dbReference type="Pfam" id="PF07992">
    <property type="entry name" value="Pyr_redox_2"/>
    <property type="match status" value="1"/>
</dbReference>
<comment type="caution">
    <text evidence="6">The sequence shown here is derived from an EMBL/GenBank/DDBJ whole genome shotgun (WGS) entry which is preliminary data.</text>
</comment>
<dbReference type="GO" id="GO:0004174">
    <property type="term" value="F:electron-transferring-flavoprotein dehydrogenase activity"/>
    <property type="evidence" value="ECO:0007669"/>
    <property type="project" value="TreeGrafter"/>
</dbReference>
<accession>A0AAW4G7I5</accession>
<dbReference type="SUPFAM" id="SSF51905">
    <property type="entry name" value="FAD/NAD(P)-binding domain"/>
    <property type="match status" value="1"/>
</dbReference>
<dbReference type="GO" id="GO:0005737">
    <property type="term" value="C:cytoplasm"/>
    <property type="evidence" value="ECO:0007669"/>
    <property type="project" value="TreeGrafter"/>
</dbReference>
<evidence type="ECO:0000313" key="6">
    <source>
        <dbReference type="EMBL" id="MBM7279030.1"/>
    </source>
</evidence>
<protein>
    <submittedName>
        <fullName evidence="6">FAD-dependent oxidoreductase</fullName>
    </submittedName>
</protein>
<reference evidence="6" key="1">
    <citation type="submission" date="2021-02" db="EMBL/GenBank/DDBJ databases">
        <title>Taxonomy, biology and ecology of Rhodococcus bacteria occurring in California pistachio and other woody hosts as revealed by genome sequence analyses.</title>
        <authorList>
            <person name="Riely B."/>
            <person name="Gai Y."/>
        </authorList>
    </citation>
    <scope>NUCLEOTIDE SEQUENCE</scope>
    <source>
        <strain evidence="6">BP-295</strain>
    </source>
</reference>
<dbReference type="Proteomes" id="UP001195196">
    <property type="component" value="Unassembled WGS sequence"/>
</dbReference>
<keyword evidence="2" id="KW-0285">Flavoprotein</keyword>
<sequence length="389" mass="42496">MTRPRVVVAGLGDTGILTAIHLSRHADVVGISSKTGLVSGQELGLRVSRPDTWARDYRIPFERFRKLDRVRTVHGSLTAADLDGRTVTVTGADGTEHVEPFDSLIIATGVRNGFWRRPGLQSPTDVDRDLTAAHSRLARAESIAVVGGGAAAVSAAANLAATWPDKRIDLYHPGERALPRHHQRTWQNVAARLDRLGVGVHGGHRAQVPEGFGCDEITSGSVRWSTGQQPVQADAVLWAIGRVAPNSEWLPAEILDADGFVRVTPELRVPGHQRVYAVGDIAATDPLRSSARNRADRLLAHNVRVDLSGRPDRARTYVPPRRRWGSVLGVQHDGLQVFAPNGRAFRFPAWSVDAVLQPWIVRRGIYGGIRDTGSPTSSLLSPDRRRRRT</sequence>
<dbReference type="InterPro" id="IPR023753">
    <property type="entry name" value="FAD/NAD-binding_dom"/>
</dbReference>
<evidence type="ECO:0000256" key="3">
    <source>
        <dbReference type="ARBA" id="ARBA00022827"/>
    </source>
</evidence>
<dbReference type="EMBL" id="JAFFGU010000006">
    <property type="protein sequence ID" value="MBM7279030.1"/>
    <property type="molecule type" value="Genomic_DNA"/>
</dbReference>
<comment type="similarity">
    <text evidence="1">Belongs to the FAD-dependent oxidoreductase family.</text>
</comment>
<evidence type="ECO:0000256" key="1">
    <source>
        <dbReference type="ARBA" id="ARBA00006442"/>
    </source>
</evidence>
<organism evidence="6 7">
    <name type="scientific">Gordonia rubripertincta</name>
    <name type="common">Rhodococcus corallinus</name>
    <dbReference type="NCBI Taxonomy" id="36822"/>
    <lineage>
        <taxon>Bacteria</taxon>
        <taxon>Bacillati</taxon>
        <taxon>Actinomycetota</taxon>
        <taxon>Actinomycetes</taxon>
        <taxon>Mycobacteriales</taxon>
        <taxon>Gordoniaceae</taxon>
        <taxon>Gordonia</taxon>
    </lineage>
</organism>
<dbReference type="PRINTS" id="PR00469">
    <property type="entry name" value="PNDRDTASEII"/>
</dbReference>
<dbReference type="RefSeq" id="WP_204718294.1">
    <property type="nucleotide sequence ID" value="NZ_JAFFGU010000006.1"/>
</dbReference>
<evidence type="ECO:0000313" key="7">
    <source>
        <dbReference type="Proteomes" id="UP001195196"/>
    </source>
</evidence>
<evidence type="ECO:0000256" key="4">
    <source>
        <dbReference type="ARBA" id="ARBA00023002"/>
    </source>
</evidence>
<feature type="domain" description="FAD/NAD(P)-binding" evidence="5">
    <location>
        <begin position="5"/>
        <end position="285"/>
    </location>
</feature>
<dbReference type="AlphaFoldDB" id="A0AAW4G7I5"/>
<keyword evidence="3" id="KW-0274">FAD</keyword>
<evidence type="ECO:0000256" key="2">
    <source>
        <dbReference type="ARBA" id="ARBA00022630"/>
    </source>
</evidence>
<evidence type="ECO:0000259" key="5">
    <source>
        <dbReference type="Pfam" id="PF07992"/>
    </source>
</evidence>
<dbReference type="Gene3D" id="3.50.50.100">
    <property type="match status" value="1"/>
</dbReference>
<dbReference type="GO" id="GO:0050660">
    <property type="term" value="F:flavin adenine dinucleotide binding"/>
    <property type="evidence" value="ECO:0007669"/>
    <property type="project" value="TreeGrafter"/>
</dbReference>
<dbReference type="PRINTS" id="PR00368">
    <property type="entry name" value="FADPNR"/>
</dbReference>
<gene>
    <name evidence="6" type="ORF">JTZ10_14835</name>
</gene>
<keyword evidence="4" id="KW-0560">Oxidoreductase</keyword>
<name>A0AAW4G7I5_GORRU</name>
<proteinExistence type="inferred from homology"/>
<dbReference type="PANTHER" id="PTHR43735">
    <property type="entry name" value="APOPTOSIS-INDUCING FACTOR 1"/>
    <property type="match status" value="1"/>
</dbReference>
<dbReference type="PANTHER" id="PTHR43735:SF3">
    <property type="entry name" value="FERROPTOSIS SUPPRESSOR PROTEIN 1"/>
    <property type="match status" value="1"/>
</dbReference>
<dbReference type="InterPro" id="IPR036188">
    <property type="entry name" value="FAD/NAD-bd_sf"/>
</dbReference>